<evidence type="ECO:0000256" key="4">
    <source>
        <dbReference type="ARBA" id="ARBA00022927"/>
    </source>
</evidence>
<protein>
    <recommendedName>
        <fullName evidence="12">Nucleoporin Nup54 alpha-helical domain-containing protein</fullName>
    </recommendedName>
</protein>
<proteinExistence type="predicted"/>
<dbReference type="EMBL" id="JALJOQ010000015">
    <property type="protein sequence ID" value="KAK9810611.1"/>
    <property type="molecule type" value="Genomic_DNA"/>
</dbReference>
<keyword evidence="6" id="KW-0906">Nuclear pore complex</keyword>
<gene>
    <name evidence="10" type="ORF">WJX73_004479</name>
</gene>
<evidence type="ECO:0000256" key="3">
    <source>
        <dbReference type="ARBA" id="ARBA00022816"/>
    </source>
</evidence>
<dbReference type="InterPro" id="IPR024882">
    <property type="entry name" value="NUP58/p45/49"/>
</dbReference>
<feature type="region of interest" description="Disordered" evidence="9">
    <location>
        <begin position="1"/>
        <end position="30"/>
    </location>
</feature>
<dbReference type="PANTHER" id="PTHR13437:SF2">
    <property type="entry name" value="NUCLEOPORIN P58_P45"/>
    <property type="match status" value="1"/>
</dbReference>
<accession>A0AAW1PB64</accession>
<comment type="subcellular location">
    <subcellularLocation>
        <location evidence="1">Nucleus</location>
        <location evidence="1">Nuclear pore complex</location>
    </subcellularLocation>
</comment>
<keyword evidence="5" id="KW-0811">Translocation</keyword>
<keyword evidence="3" id="KW-0509">mRNA transport</keyword>
<name>A0AAW1PB64_9CHLO</name>
<dbReference type="GO" id="GO:0008139">
    <property type="term" value="F:nuclear localization sequence binding"/>
    <property type="evidence" value="ECO:0007669"/>
    <property type="project" value="InterPro"/>
</dbReference>
<dbReference type="GO" id="GO:0005643">
    <property type="term" value="C:nuclear pore"/>
    <property type="evidence" value="ECO:0007669"/>
    <property type="project" value="UniProtKB-SubCell"/>
</dbReference>
<feature type="coiled-coil region" evidence="8">
    <location>
        <begin position="103"/>
        <end position="137"/>
    </location>
</feature>
<sequence length="315" mass="34649">MFGSNFGGPSAPASPFGATSAPAFGASSTPAFGQFGGALVPFQGRQQQQQQRLPALNAQTLVTANNQWANHSTKFSDIHPEGQKELRRLEQFIRQSREQCQELDQCSRLHSSSRQQKQEMEQQAQALKQALQRSATRHIVDEQEATAVRERVLQLLRDTDAGMRALQRSSYFLKHVLGSQAQVLPPNTRDRLLGPVRLPSDFLRQSMQSFEAMAEQFAVVVTQQLAPLEADARQDAGEQEGLQALPASLSNLHDYLVYVAARIERLSDSLASARSAFLAARRQAGDYTDPFAEAEEQAAAASQASKQHIARPLAP</sequence>
<dbReference type="GO" id="GO:0015031">
    <property type="term" value="P:protein transport"/>
    <property type="evidence" value="ECO:0007669"/>
    <property type="project" value="UniProtKB-KW"/>
</dbReference>
<comment type="caution">
    <text evidence="10">The sequence shown here is derived from an EMBL/GenBank/DDBJ whole genome shotgun (WGS) entry which is preliminary data.</text>
</comment>
<dbReference type="Proteomes" id="UP001465755">
    <property type="component" value="Unassembled WGS sequence"/>
</dbReference>
<dbReference type="GO" id="GO:0017056">
    <property type="term" value="F:structural constituent of nuclear pore"/>
    <property type="evidence" value="ECO:0007669"/>
    <property type="project" value="InterPro"/>
</dbReference>
<evidence type="ECO:0000313" key="11">
    <source>
        <dbReference type="Proteomes" id="UP001465755"/>
    </source>
</evidence>
<keyword evidence="8" id="KW-0175">Coiled coil</keyword>
<organism evidence="10 11">
    <name type="scientific">Symbiochloris irregularis</name>
    <dbReference type="NCBI Taxonomy" id="706552"/>
    <lineage>
        <taxon>Eukaryota</taxon>
        <taxon>Viridiplantae</taxon>
        <taxon>Chlorophyta</taxon>
        <taxon>core chlorophytes</taxon>
        <taxon>Trebouxiophyceae</taxon>
        <taxon>Trebouxiales</taxon>
        <taxon>Trebouxiaceae</taxon>
        <taxon>Symbiochloris</taxon>
    </lineage>
</organism>
<dbReference type="AlphaFoldDB" id="A0AAW1PB64"/>
<dbReference type="PANTHER" id="PTHR13437">
    <property type="entry name" value="NUCLEOPORIN P58/P45 NUCLEOPORIN-LIKE PROTEIN 1"/>
    <property type="match status" value="1"/>
</dbReference>
<evidence type="ECO:0000256" key="8">
    <source>
        <dbReference type="SAM" id="Coils"/>
    </source>
</evidence>
<evidence type="ECO:0000256" key="6">
    <source>
        <dbReference type="ARBA" id="ARBA00023132"/>
    </source>
</evidence>
<keyword evidence="11" id="KW-1185">Reference proteome</keyword>
<dbReference type="GO" id="GO:0051028">
    <property type="term" value="P:mRNA transport"/>
    <property type="evidence" value="ECO:0007669"/>
    <property type="project" value="UniProtKB-KW"/>
</dbReference>
<keyword evidence="2" id="KW-0813">Transport</keyword>
<evidence type="ECO:0000256" key="9">
    <source>
        <dbReference type="SAM" id="MobiDB-lite"/>
    </source>
</evidence>
<keyword evidence="4" id="KW-0653">Protein transport</keyword>
<evidence type="ECO:0000256" key="7">
    <source>
        <dbReference type="ARBA" id="ARBA00023242"/>
    </source>
</evidence>
<reference evidence="10 11" key="1">
    <citation type="journal article" date="2024" name="Nat. Commun.">
        <title>Phylogenomics reveals the evolutionary origins of lichenization in chlorophyte algae.</title>
        <authorList>
            <person name="Puginier C."/>
            <person name="Libourel C."/>
            <person name="Otte J."/>
            <person name="Skaloud P."/>
            <person name="Haon M."/>
            <person name="Grisel S."/>
            <person name="Petersen M."/>
            <person name="Berrin J.G."/>
            <person name="Delaux P.M."/>
            <person name="Dal Grande F."/>
            <person name="Keller J."/>
        </authorList>
    </citation>
    <scope>NUCLEOTIDE SEQUENCE [LARGE SCALE GENOMIC DNA]</scope>
    <source>
        <strain evidence="10 11">SAG 2036</strain>
    </source>
</reference>
<evidence type="ECO:0008006" key="12">
    <source>
        <dbReference type="Google" id="ProtNLM"/>
    </source>
</evidence>
<keyword evidence="7" id="KW-0539">Nucleus</keyword>
<dbReference type="Gene3D" id="6.10.140.1350">
    <property type="match status" value="1"/>
</dbReference>
<evidence type="ECO:0000256" key="1">
    <source>
        <dbReference type="ARBA" id="ARBA00004567"/>
    </source>
</evidence>
<feature type="region of interest" description="Disordered" evidence="9">
    <location>
        <begin position="289"/>
        <end position="315"/>
    </location>
</feature>
<evidence type="ECO:0000313" key="10">
    <source>
        <dbReference type="EMBL" id="KAK9810611.1"/>
    </source>
</evidence>
<evidence type="ECO:0000256" key="5">
    <source>
        <dbReference type="ARBA" id="ARBA00023010"/>
    </source>
</evidence>
<evidence type="ECO:0000256" key="2">
    <source>
        <dbReference type="ARBA" id="ARBA00022448"/>
    </source>
</evidence>